<evidence type="ECO:0000313" key="2">
    <source>
        <dbReference type="EMBL" id="WEJ62874.1"/>
    </source>
</evidence>
<keyword evidence="3" id="KW-1185">Reference proteome</keyword>
<organism evidence="2 3">
    <name type="scientific">Thiomicrorhabdus lithotrophica</name>
    <dbReference type="NCBI Taxonomy" id="2949997"/>
    <lineage>
        <taxon>Bacteria</taxon>
        <taxon>Pseudomonadati</taxon>
        <taxon>Pseudomonadota</taxon>
        <taxon>Gammaproteobacteria</taxon>
        <taxon>Thiotrichales</taxon>
        <taxon>Piscirickettsiaceae</taxon>
        <taxon>Thiomicrorhabdus</taxon>
    </lineage>
</organism>
<keyword evidence="1" id="KW-0812">Transmembrane</keyword>
<evidence type="ECO:0000256" key="1">
    <source>
        <dbReference type="SAM" id="Phobius"/>
    </source>
</evidence>
<sequence length="224" mass="25202">MVSSNPAANKKQSKKLPVFWILFLTSIIGFSLILFIQPEREPIDQKHLPWNAHFDEQGNLHALGLTIHESTLADAMSLYGKDVEVKLFSNKDESNKSLEAYFPVIYIGSIKAALTLRLDASEEHLKQVYSNGKKVTPTTTGELEVELYTSDIASFFNTPISSLALIPRNNLTERAIDKRFGAPDRKEIQSDTLPHWFFDRLGLELILDDEGPEALQYTAPKLSP</sequence>
<keyword evidence="1" id="KW-0472">Membrane</keyword>
<dbReference type="EMBL" id="CP102381">
    <property type="protein sequence ID" value="WEJ62874.1"/>
    <property type="molecule type" value="Genomic_DNA"/>
</dbReference>
<protein>
    <submittedName>
        <fullName evidence="2">Uncharacterized protein</fullName>
    </submittedName>
</protein>
<proteinExistence type="predicted"/>
<dbReference type="RefSeq" id="WP_275595131.1">
    <property type="nucleotide sequence ID" value="NZ_CP102381.1"/>
</dbReference>
<evidence type="ECO:0000313" key="3">
    <source>
        <dbReference type="Proteomes" id="UP001222275"/>
    </source>
</evidence>
<accession>A0ABY8CA70</accession>
<name>A0ABY8CA70_9GAMM</name>
<gene>
    <name evidence="2" type="ORF">NR989_01115</name>
</gene>
<keyword evidence="1" id="KW-1133">Transmembrane helix</keyword>
<feature type="transmembrane region" description="Helical" evidence="1">
    <location>
        <begin position="18"/>
        <end position="36"/>
    </location>
</feature>
<dbReference type="Proteomes" id="UP001222275">
    <property type="component" value="Chromosome"/>
</dbReference>
<reference evidence="2 3" key="1">
    <citation type="submission" date="2022-06" db="EMBL/GenBank/DDBJ databases">
        <title>Thiomicrohabdus sp. nov, an obligately chemolithoautotrophic, sulfur-oxidizing bacterium isolated from beach of Guanyin Mountain. Amoy.</title>
        <authorList>
            <person name="Zhu H."/>
        </authorList>
    </citation>
    <scope>NUCLEOTIDE SEQUENCE [LARGE SCALE GENOMIC DNA]</scope>
    <source>
        <strain evidence="2 3">XGS-01</strain>
    </source>
</reference>